<dbReference type="AlphaFoldDB" id="A0A1Y5SJ59"/>
<evidence type="ECO:0000313" key="5">
    <source>
        <dbReference type="EMBL" id="SLN39047.1"/>
    </source>
</evidence>
<dbReference type="GO" id="GO:0006508">
    <property type="term" value="P:proteolysis"/>
    <property type="evidence" value="ECO:0007669"/>
    <property type="project" value="InterPro"/>
</dbReference>
<feature type="chain" id="PRO_5010995325" evidence="4">
    <location>
        <begin position="23"/>
        <end position="486"/>
    </location>
</feature>
<dbReference type="GO" id="GO:0009002">
    <property type="term" value="F:serine-type D-Ala-D-Ala carboxypeptidase activity"/>
    <property type="evidence" value="ECO:0007669"/>
    <property type="project" value="UniProtKB-EC"/>
</dbReference>
<dbReference type="InterPro" id="IPR006311">
    <property type="entry name" value="TAT_signal"/>
</dbReference>
<evidence type="ECO:0000256" key="3">
    <source>
        <dbReference type="SAM" id="MobiDB-lite"/>
    </source>
</evidence>
<dbReference type="EC" id="3.4.16.4" evidence="5"/>
<organism evidence="5 6">
    <name type="scientific">Palleronia marisminoris</name>
    <dbReference type="NCBI Taxonomy" id="315423"/>
    <lineage>
        <taxon>Bacteria</taxon>
        <taxon>Pseudomonadati</taxon>
        <taxon>Pseudomonadota</taxon>
        <taxon>Alphaproteobacteria</taxon>
        <taxon>Rhodobacterales</taxon>
        <taxon>Roseobacteraceae</taxon>
        <taxon>Palleronia</taxon>
    </lineage>
</organism>
<protein>
    <submittedName>
        <fullName evidence="5">D-alanyl-D-alanine carboxypeptidase</fullName>
        <ecNumber evidence="5">3.4.16.4</ecNumber>
    </submittedName>
</protein>
<dbReference type="InterPro" id="IPR000667">
    <property type="entry name" value="Peptidase_S13"/>
</dbReference>
<evidence type="ECO:0000256" key="2">
    <source>
        <dbReference type="ARBA" id="ARBA00022801"/>
    </source>
</evidence>
<gene>
    <name evidence="5" type="primary">dac</name>
    <name evidence="5" type="ORF">PAM7066_01649</name>
</gene>
<keyword evidence="5" id="KW-0645">Protease</keyword>
<dbReference type="GO" id="GO:0000270">
    <property type="term" value="P:peptidoglycan metabolic process"/>
    <property type="evidence" value="ECO:0007669"/>
    <property type="project" value="TreeGrafter"/>
</dbReference>
<dbReference type="Proteomes" id="UP000193870">
    <property type="component" value="Unassembled WGS sequence"/>
</dbReference>
<dbReference type="Gene3D" id="3.40.710.10">
    <property type="entry name" value="DD-peptidase/beta-lactamase superfamily"/>
    <property type="match status" value="2"/>
</dbReference>
<dbReference type="RefSeq" id="WP_085853660.1">
    <property type="nucleotide sequence ID" value="NZ_FOPF01000004.1"/>
</dbReference>
<feature type="region of interest" description="Disordered" evidence="3">
    <location>
        <begin position="24"/>
        <end position="50"/>
    </location>
</feature>
<accession>A0A1Y5SJ59</accession>
<dbReference type="PANTHER" id="PTHR30023:SF0">
    <property type="entry name" value="PENICILLIN-SENSITIVE CARBOXYPEPTIDASE A"/>
    <property type="match status" value="1"/>
</dbReference>
<keyword evidence="6" id="KW-1185">Reference proteome</keyword>
<dbReference type="STRING" id="315423.SAMN04488020_10426"/>
<sequence>MRLSRRQMLAGLLSASATGAWAEAPTRSIRPRLRGSEPPKEPIPTGKDLVEGSSLSGTVAFAVADAATGEVLESHNYALGMPPASTAKALTTMWALEQLGAQHRFDTRLVATGPVVNGRIEGDLILAGGGDPTLDTDGLMAMAVALKEMGVREIGGRMRVWSGALPNLYEIDEEQPRHVAYNPAIGGLNLNYNRVHFGWERQGGAYEVTMDSPGIRETAAVTVAQMEVADRAGPVYTYNRGERIDEWTVARTALGNAGSRWLPVRFPALYAGEVFQTLAQSQGIISGGVVDYADHAQGDVLQVHRSNVLPPILADMLNYSTNITAEVVGVSASQTEGPVESLVESAGRMNDWLKREHGLRNVALEDHSGLGDDSRISPADMVRAMVASHDGGALKSLMKGFPLDDTRFTVTAKTGTLNFVSALTGYITGPTDGRTLAFAIFTGDIPRRDALTVEQRERPEGGRSWIGSSKYLQRQLLESWGKAHLT</sequence>
<dbReference type="OrthoDB" id="5372081at2"/>
<reference evidence="5 6" key="1">
    <citation type="submission" date="2017-03" db="EMBL/GenBank/DDBJ databases">
        <authorList>
            <person name="Afonso C.L."/>
            <person name="Miller P.J."/>
            <person name="Scott M.A."/>
            <person name="Spackman E."/>
            <person name="Goraichik I."/>
            <person name="Dimitrov K.M."/>
            <person name="Suarez D.L."/>
            <person name="Swayne D.E."/>
        </authorList>
    </citation>
    <scope>NUCLEOTIDE SEQUENCE [LARGE SCALE GENOMIC DNA]</scope>
    <source>
        <strain evidence="5 6">CECT 7066</strain>
    </source>
</reference>
<proteinExistence type="inferred from homology"/>
<dbReference type="PROSITE" id="PS51318">
    <property type="entry name" value="TAT"/>
    <property type="match status" value="1"/>
</dbReference>
<evidence type="ECO:0000256" key="4">
    <source>
        <dbReference type="SAM" id="SignalP"/>
    </source>
</evidence>
<dbReference type="Gene3D" id="3.50.80.20">
    <property type="entry name" value="D-Ala-D-Ala carboxypeptidase C, peptidase S13"/>
    <property type="match status" value="1"/>
</dbReference>
<evidence type="ECO:0000256" key="1">
    <source>
        <dbReference type="ARBA" id="ARBA00006096"/>
    </source>
</evidence>
<dbReference type="Pfam" id="PF02113">
    <property type="entry name" value="Peptidase_S13"/>
    <property type="match status" value="1"/>
</dbReference>
<name>A0A1Y5SJ59_9RHOB</name>
<dbReference type="InterPro" id="IPR012338">
    <property type="entry name" value="Beta-lactam/transpept-like"/>
</dbReference>
<dbReference type="PANTHER" id="PTHR30023">
    <property type="entry name" value="D-ALANYL-D-ALANINE CARBOXYPEPTIDASE"/>
    <property type="match status" value="1"/>
</dbReference>
<dbReference type="PRINTS" id="PR00922">
    <property type="entry name" value="DADACBPTASE3"/>
</dbReference>
<keyword evidence="5" id="KW-0121">Carboxypeptidase</keyword>
<evidence type="ECO:0000313" key="6">
    <source>
        <dbReference type="Proteomes" id="UP000193870"/>
    </source>
</evidence>
<comment type="similarity">
    <text evidence="1">Belongs to the peptidase S13 family.</text>
</comment>
<keyword evidence="2 5" id="KW-0378">Hydrolase</keyword>
<keyword evidence="4" id="KW-0732">Signal</keyword>
<dbReference type="SUPFAM" id="SSF56601">
    <property type="entry name" value="beta-lactamase/transpeptidase-like"/>
    <property type="match status" value="1"/>
</dbReference>
<feature type="signal peptide" evidence="4">
    <location>
        <begin position="1"/>
        <end position="22"/>
    </location>
</feature>
<dbReference type="NCBIfam" id="TIGR00666">
    <property type="entry name" value="PBP4"/>
    <property type="match status" value="1"/>
</dbReference>
<dbReference type="EMBL" id="FWFV01000004">
    <property type="protein sequence ID" value="SLN39047.1"/>
    <property type="molecule type" value="Genomic_DNA"/>
</dbReference>